<dbReference type="InterPro" id="IPR002398">
    <property type="entry name" value="Pept_C14"/>
</dbReference>
<evidence type="ECO:0000313" key="3">
    <source>
        <dbReference type="EnsemblMetazoa" id="SCAU010126-PA"/>
    </source>
</evidence>
<dbReference type="PANTHER" id="PTHR10454:SF210">
    <property type="entry name" value="CASPASE-2"/>
    <property type="match status" value="1"/>
</dbReference>
<proteinExistence type="inferred from homology"/>
<dbReference type="InterPro" id="IPR011600">
    <property type="entry name" value="Pept_C14_caspase"/>
</dbReference>
<dbReference type="InterPro" id="IPR029030">
    <property type="entry name" value="Caspase-like_dom_sf"/>
</dbReference>
<evidence type="ECO:0000313" key="4">
    <source>
        <dbReference type="Proteomes" id="UP000095300"/>
    </source>
</evidence>
<comment type="similarity">
    <text evidence="1">Belongs to the peptidase C14A family.</text>
</comment>
<dbReference type="EnsemblMetazoa" id="SCAU010126-RA">
    <property type="protein sequence ID" value="SCAU010126-PA"/>
    <property type="gene ID" value="SCAU010126"/>
</dbReference>
<dbReference type="InterPro" id="IPR001309">
    <property type="entry name" value="Pept_C14_p20"/>
</dbReference>
<dbReference type="GO" id="GO:0006508">
    <property type="term" value="P:proteolysis"/>
    <property type="evidence" value="ECO:0007669"/>
    <property type="project" value="InterPro"/>
</dbReference>
<organism evidence="3 4">
    <name type="scientific">Stomoxys calcitrans</name>
    <name type="common">Stable fly</name>
    <name type="synonym">Conops calcitrans</name>
    <dbReference type="NCBI Taxonomy" id="35570"/>
    <lineage>
        <taxon>Eukaryota</taxon>
        <taxon>Metazoa</taxon>
        <taxon>Ecdysozoa</taxon>
        <taxon>Arthropoda</taxon>
        <taxon>Hexapoda</taxon>
        <taxon>Insecta</taxon>
        <taxon>Pterygota</taxon>
        <taxon>Neoptera</taxon>
        <taxon>Endopterygota</taxon>
        <taxon>Diptera</taxon>
        <taxon>Brachycera</taxon>
        <taxon>Muscomorpha</taxon>
        <taxon>Muscoidea</taxon>
        <taxon>Muscidae</taxon>
        <taxon>Stomoxys</taxon>
    </lineage>
</organism>
<gene>
    <name evidence="3" type="primary">106083942</name>
</gene>
<dbReference type="Proteomes" id="UP000095300">
    <property type="component" value="Unassembled WGS sequence"/>
</dbReference>
<dbReference type="OrthoDB" id="6044770at2759"/>
<keyword evidence="4" id="KW-1185">Reference proteome</keyword>
<accession>A0A1I8PQA4</accession>
<dbReference type="SUPFAM" id="SSF52129">
    <property type="entry name" value="Caspase-like"/>
    <property type="match status" value="1"/>
</dbReference>
<dbReference type="Gene3D" id="3.40.50.1460">
    <property type="match status" value="1"/>
</dbReference>
<name>A0A1I8PQA4_STOCA</name>
<dbReference type="GO" id="GO:0005737">
    <property type="term" value="C:cytoplasm"/>
    <property type="evidence" value="ECO:0007669"/>
    <property type="project" value="TreeGrafter"/>
</dbReference>
<dbReference type="STRING" id="35570.A0A1I8PQA4"/>
<dbReference type="PRINTS" id="PR00376">
    <property type="entry name" value="IL1BCENZYME"/>
</dbReference>
<dbReference type="PANTHER" id="PTHR10454">
    <property type="entry name" value="CASPASE"/>
    <property type="match status" value="1"/>
</dbReference>
<dbReference type="InterPro" id="IPR015917">
    <property type="entry name" value="Pept_C14A"/>
</dbReference>
<protein>
    <recommendedName>
        <fullName evidence="2">Caspase family p20 domain-containing protein</fullName>
    </recommendedName>
</protein>
<evidence type="ECO:0000259" key="2">
    <source>
        <dbReference type="PROSITE" id="PS50208"/>
    </source>
</evidence>
<dbReference type="GO" id="GO:0006915">
    <property type="term" value="P:apoptotic process"/>
    <property type="evidence" value="ECO:0007669"/>
    <property type="project" value="TreeGrafter"/>
</dbReference>
<sequence length="549" mass="64442">MRNNSLKELLDQFGLRIKEYIVNCPKHPLDGDEYSPLFRHGDNYITILFLSYSCFVGYPDEICKELKQSKYIGYSCITVLLNTDCDCRSIMLQNVLSAMKLNPHLRHKSKLILTTYVVQEKYRRMSHRRHDIYTFFKKYFKRLDKNGVKCSRSGLLHPNLESFDGVEQKDNNELNGVDLTKYRPKPKSVKIKNATSNDRHILRDHVIFHHLNVDNAVLMQCFINDPLDRMAETMFLKTQVLDDPMRSMQQVLMENDQILGYFRIIQASTNTDFYFCSINPAFAIICNNYYFTNQPEKKWRKGSEQDVKRIIRTLKIEGISHIIIQDCQRDKLQRIIEYFEKLDCRILKNFLFFLMTHGQANNVVETPDDTLDFRKDIVNRIAANPSLKDTNITMVLNACRGDIDPIYADYFDMEEFKYSSGQDKDLPPNVAVMNSVPDGMASLRCERHGSPYIISLCKNIHKNSDCRKITKLNNQDLLKDEMLSDWKEIAEIVLFDKHKEHRIDKEPFKAPPILDLMLKIVHDLEELGIFNRNEESGRQAKPLFYRIRR</sequence>
<dbReference type="GO" id="GO:0043525">
    <property type="term" value="P:positive regulation of neuron apoptotic process"/>
    <property type="evidence" value="ECO:0007669"/>
    <property type="project" value="TreeGrafter"/>
</dbReference>
<evidence type="ECO:0000256" key="1">
    <source>
        <dbReference type="ARBA" id="ARBA00010134"/>
    </source>
</evidence>
<dbReference type="KEGG" id="scac:106083942"/>
<dbReference type="AlphaFoldDB" id="A0A1I8PQA4"/>
<dbReference type="PROSITE" id="PS50208">
    <property type="entry name" value="CASPASE_P20"/>
    <property type="match status" value="1"/>
</dbReference>
<dbReference type="GO" id="GO:0004197">
    <property type="term" value="F:cysteine-type endopeptidase activity"/>
    <property type="evidence" value="ECO:0007669"/>
    <property type="project" value="InterPro"/>
</dbReference>
<reference evidence="3" key="1">
    <citation type="submission" date="2020-05" db="UniProtKB">
        <authorList>
            <consortium name="EnsemblMetazoa"/>
        </authorList>
    </citation>
    <scope>IDENTIFICATION</scope>
    <source>
        <strain evidence="3">USDA</strain>
    </source>
</reference>
<feature type="domain" description="Caspase family p20" evidence="2">
    <location>
        <begin position="282"/>
        <end position="403"/>
    </location>
</feature>
<dbReference type="VEuPathDB" id="VectorBase:SCAU010126"/>
<dbReference type="Pfam" id="PF00656">
    <property type="entry name" value="Peptidase_C14"/>
    <property type="match status" value="1"/>
</dbReference>